<evidence type="ECO:0000256" key="3">
    <source>
        <dbReference type="RuleBase" id="RU000363"/>
    </source>
</evidence>
<dbReference type="PRINTS" id="PR00080">
    <property type="entry name" value="SDRFAMILY"/>
</dbReference>
<dbReference type="AlphaFoldDB" id="A0A3A3FYB6"/>
<evidence type="ECO:0000313" key="4">
    <source>
        <dbReference type="EMBL" id="RJG00611.1"/>
    </source>
</evidence>
<dbReference type="FunFam" id="3.40.50.720:FF:000084">
    <property type="entry name" value="Short-chain dehydrogenase reductase"/>
    <property type="match status" value="1"/>
</dbReference>
<dbReference type="PANTHER" id="PTHR43391">
    <property type="entry name" value="RETINOL DEHYDROGENASE-RELATED"/>
    <property type="match status" value="1"/>
</dbReference>
<dbReference type="GO" id="GO:0016491">
    <property type="term" value="F:oxidoreductase activity"/>
    <property type="evidence" value="ECO:0007669"/>
    <property type="project" value="UniProtKB-KW"/>
</dbReference>
<evidence type="ECO:0000256" key="1">
    <source>
        <dbReference type="ARBA" id="ARBA00006484"/>
    </source>
</evidence>
<comment type="caution">
    <text evidence="4">The sequence shown here is derived from an EMBL/GenBank/DDBJ whole genome shotgun (WGS) entry which is preliminary data.</text>
</comment>
<keyword evidence="2" id="KW-0560">Oxidoreductase</keyword>
<dbReference type="CDD" id="cd05233">
    <property type="entry name" value="SDR_c"/>
    <property type="match status" value="1"/>
</dbReference>
<protein>
    <submittedName>
        <fullName evidence="4">SDR family NAD(P)-dependent oxidoreductase</fullName>
    </submittedName>
</protein>
<dbReference type="InterPro" id="IPR020904">
    <property type="entry name" value="Sc_DH/Rdtase_CS"/>
</dbReference>
<proteinExistence type="inferred from homology"/>
<dbReference type="InterPro" id="IPR002347">
    <property type="entry name" value="SDR_fam"/>
</dbReference>
<dbReference type="OrthoDB" id="4690547at2"/>
<dbReference type="Gene3D" id="3.40.50.720">
    <property type="entry name" value="NAD(P)-binding Rossmann-like Domain"/>
    <property type="match status" value="1"/>
</dbReference>
<dbReference type="SUPFAM" id="SSF51735">
    <property type="entry name" value="NAD(P)-binding Rossmann-fold domains"/>
    <property type="match status" value="1"/>
</dbReference>
<dbReference type="Pfam" id="PF00106">
    <property type="entry name" value="adh_short"/>
    <property type="match status" value="1"/>
</dbReference>
<accession>A0A3A3FYB6</accession>
<organism evidence="4 5">
    <name type="scientific">Noviherbaspirillum sedimenti</name>
    <dbReference type="NCBI Taxonomy" id="2320865"/>
    <lineage>
        <taxon>Bacteria</taxon>
        <taxon>Pseudomonadati</taxon>
        <taxon>Pseudomonadota</taxon>
        <taxon>Betaproteobacteria</taxon>
        <taxon>Burkholderiales</taxon>
        <taxon>Oxalobacteraceae</taxon>
        <taxon>Noviherbaspirillum</taxon>
    </lineage>
</organism>
<comment type="similarity">
    <text evidence="1 3">Belongs to the short-chain dehydrogenases/reductases (SDR) family.</text>
</comment>
<dbReference type="EMBL" id="QYUQ01000002">
    <property type="protein sequence ID" value="RJG00611.1"/>
    <property type="molecule type" value="Genomic_DNA"/>
</dbReference>
<reference evidence="5" key="1">
    <citation type="submission" date="2018-09" db="EMBL/GenBank/DDBJ databases">
        <authorList>
            <person name="Zhu H."/>
        </authorList>
    </citation>
    <scope>NUCLEOTIDE SEQUENCE [LARGE SCALE GENOMIC DNA]</scope>
    <source>
        <strain evidence="5">K1S02-23</strain>
    </source>
</reference>
<keyword evidence="5" id="KW-1185">Reference proteome</keyword>
<sequence>MKIESGQVAVITGAASGIGLAMARAFGGRGLKLAMADVDEKRLAHEVETLRVAGIEAKAFACDVSLPAELEKLKDGTLAEFGRFDIVCNNAGVILPFSPLWEVSTSDWEWILDINLRGIFNGIRTFVPHLVQQGSGHIVNTASMAGVTMIPGNGAYNATKHAAVSLTETLAADLSEAGSAVGATVLCCGLVSTRIRESVLKRSAPAPINMEAIVNPIAKSFISLPPDDVADMVLDAIEKRRLYLFTNPGSEERIRNRIDRLLSDLH</sequence>
<name>A0A3A3FYB6_9BURK</name>
<dbReference type="InterPro" id="IPR036291">
    <property type="entry name" value="NAD(P)-bd_dom_sf"/>
</dbReference>
<dbReference type="PROSITE" id="PS00061">
    <property type="entry name" value="ADH_SHORT"/>
    <property type="match status" value="1"/>
</dbReference>
<evidence type="ECO:0000256" key="2">
    <source>
        <dbReference type="ARBA" id="ARBA00023002"/>
    </source>
</evidence>
<dbReference type="Proteomes" id="UP000266327">
    <property type="component" value="Unassembled WGS sequence"/>
</dbReference>
<gene>
    <name evidence="4" type="ORF">D3878_02645</name>
</gene>
<evidence type="ECO:0000313" key="5">
    <source>
        <dbReference type="Proteomes" id="UP000266327"/>
    </source>
</evidence>
<dbReference type="PANTHER" id="PTHR43391:SF26">
    <property type="entry name" value="BLL7251 PROTEIN"/>
    <property type="match status" value="1"/>
</dbReference>
<dbReference type="RefSeq" id="WP_119784066.1">
    <property type="nucleotide sequence ID" value="NZ_QYUQ01000002.1"/>
</dbReference>
<dbReference type="PRINTS" id="PR00081">
    <property type="entry name" value="GDHRDH"/>
</dbReference>